<dbReference type="EMBL" id="MU393423">
    <property type="protein sequence ID" value="KAI4870645.1"/>
    <property type="molecule type" value="Genomic_DNA"/>
</dbReference>
<evidence type="ECO:0000313" key="1">
    <source>
        <dbReference type="EMBL" id="KAI4870645.1"/>
    </source>
</evidence>
<comment type="caution">
    <text evidence="1">The sequence shown here is derived from an EMBL/GenBank/DDBJ whole genome shotgun (WGS) entry which is preliminary data.</text>
</comment>
<dbReference type="Proteomes" id="UP001497700">
    <property type="component" value="Unassembled WGS sequence"/>
</dbReference>
<reference evidence="1 2" key="1">
    <citation type="journal article" date="2022" name="New Phytol.">
        <title>Ecological generalism drives hyperdiversity of secondary metabolite gene clusters in xylarialean endophytes.</title>
        <authorList>
            <person name="Franco M.E.E."/>
            <person name="Wisecaver J.H."/>
            <person name="Arnold A.E."/>
            <person name="Ju Y.M."/>
            <person name="Slot J.C."/>
            <person name="Ahrendt S."/>
            <person name="Moore L.P."/>
            <person name="Eastman K.E."/>
            <person name="Scott K."/>
            <person name="Konkel Z."/>
            <person name="Mondo S.J."/>
            <person name="Kuo A."/>
            <person name="Hayes R.D."/>
            <person name="Haridas S."/>
            <person name="Andreopoulos B."/>
            <person name="Riley R."/>
            <person name="LaButti K."/>
            <person name="Pangilinan J."/>
            <person name="Lipzen A."/>
            <person name="Amirebrahimi M."/>
            <person name="Yan J."/>
            <person name="Adam C."/>
            <person name="Keymanesh K."/>
            <person name="Ng V."/>
            <person name="Louie K."/>
            <person name="Northen T."/>
            <person name="Drula E."/>
            <person name="Henrissat B."/>
            <person name="Hsieh H.M."/>
            <person name="Youens-Clark K."/>
            <person name="Lutzoni F."/>
            <person name="Miadlikowska J."/>
            <person name="Eastwood D.C."/>
            <person name="Hamelin R.C."/>
            <person name="Grigoriev I.V."/>
            <person name="U'Ren J.M."/>
        </authorList>
    </citation>
    <scope>NUCLEOTIDE SEQUENCE [LARGE SCALE GENOMIC DNA]</scope>
    <source>
        <strain evidence="1 2">CBS 119005</strain>
    </source>
</reference>
<gene>
    <name evidence="1" type="ORF">F4820DRAFT_468150</name>
</gene>
<protein>
    <submittedName>
        <fullName evidence="1">Glycoside hydrolase family 51 protein</fullName>
    </submittedName>
</protein>
<proteinExistence type="predicted"/>
<name>A0ACB9ZHE3_9PEZI</name>
<sequence>MTTFTKIAGDETPLIEVDAAKRLSKIDPMIYGGFTEHMGRCIYDGIYDPGSPLADAQGFWKDVLAALRELDIPVVRYPGGNFVATYHWQDGVGPRDKRPSRPELAWLGTGTNQFGTEEFMAWLDVLSEGKTQCVESYLCLNFGTGTLDTYYANLRRAHGDPEPYSITKEDYAKKAAQWAKALRLLDPDVRAARPARAPGTTTCSTGASAGSTCTASTSTRRPATHVKNATAPLAAERAIQISAGLINLARIENGISPDGTARQDLLRLDEWNVWDPERASGDKGAEEQNTLSDEHLVAPLWLFSRYTCAAGTVAAHVRPAWLQGALAETGAPWLDASAALGDDGFVNLAVVNISETEDFPVELKGVGTDVSLYVVSGSQLSSTNTEDKEEVGLSEGKWDGKGKYTFPKHTFTLLRWKP</sequence>
<keyword evidence="1" id="KW-0378">Hydrolase</keyword>
<evidence type="ECO:0000313" key="2">
    <source>
        <dbReference type="Proteomes" id="UP001497700"/>
    </source>
</evidence>
<accession>A0ACB9ZHE3</accession>
<keyword evidence="2" id="KW-1185">Reference proteome</keyword>
<organism evidence="1 2">
    <name type="scientific">Hypoxylon rubiginosum</name>
    <dbReference type="NCBI Taxonomy" id="110542"/>
    <lineage>
        <taxon>Eukaryota</taxon>
        <taxon>Fungi</taxon>
        <taxon>Dikarya</taxon>
        <taxon>Ascomycota</taxon>
        <taxon>Pezizomycotina</taxon>
        <taxon>Sordariomycetes</taxon>
        <taxon>Xylariomycetidae</taxon>
        <taxon>Xylariales</taxon>
        <taxon>Hypoxylaceae</taxon>
        <taxon>Hypoxylon</taxon>
    </lineage>
</organism>